<evidence type="ECO:0000256" key="2">
    <source>
        <dbReference type="ARBA" id="ARBA00022490"/>
    </source>
</evidence>
<reference evidence="6" key="1">
    <citation type="submission" date="2019-02" db="EMBL/GenBank/DDBJ databases">
        <authorList>
            <person name="Gruber-Vodicka R. H."/>
            <person name="Seah K. B. B."/>
        </authorList>
    </citation>
    <scope>NUCLEOTIDE SEQUENCE</scope>
    <source>
        <strain evidence="6">BECK_BZ198</strain>
    </source>
</reference>
<comment type="subcellular location">
    <subcellularLocation>
        <location evidence="1">Cytoplasm</location>
    </subcellularLocation>
</comment>
<evidence type="ECO:0000256" key="3">
    <source>
        <dbReference type="ARBA" id="ARBA00022737"/>
    </source>
</evidence>
<accession>A0A451BG08</accession>
<evidence type="ECO:0000256" key="4">
    <source>
        <dbReference type="PROSITE-ProRule" id="PRU00339"/>
    </source>
</evidence>
<dbReference type="SUPFAM" id="SSF48452">
    <property type="entry name" value="TPR-like"/>
    <property type="match status" value="2"/>
</dbReference>
<dbReference type="Pfam" id="PF13374">
    <property type="entry name" value="TPR_10"/>
    <property type="match status" value="1"/>
</dbReference>
<sequence>MQITTDWFTDAGWVTAIGTVAGAVIAAIALIRKKTPKSLPTSAKEVATDIVGKLLQDRDHHVRQLTAKEQEIQELTRTIQALRDPDAPDRKRRAEAEAALARGDTKKAEQLFADLERLAVDKIQTADREASAQRKEAAAAARHRGALAFLHDTHGALAHYQRAAEYDPDDPIAWNRIGHLKRRLGELPEAQAAYQRVLAIGQQTNDQQTIAAALGNLGNVARIRGELDEAEQYHRQSLAIEQELGRKEGMASQLGNLGVVAKTRGELDQAEEYYWRSLAIEKELGRKEGMASDLSNLGNVVFIRGELDKAEEYYRQSLIIAKELGHKETIASILGNLGLIAKTRGELDQAEQYYRQALAIDRELGRKEGMASQLGNLGILAEARGQMEKAEARYREALTLFRAVGARPQVEQAARLLQRVQEKQGRKQAGR</sequence>
<keyword evidence="4" id="KW-0802">TPR repeat</keyword>
<dbReference type="AlphaFoldDB" id="A0A451BG08"/>
<feature type="repeat" description="TPR" evidence="4">
    <location>
        <begin position="291"/>
        <end position="324"/>
    </location>
</feature>
<gene>
    <name evidence="6" type="ORF">BECKMB1821H_GA0114242_11107</name>
</gene>
<keyword evidence="5" id="KW-0472">Membrane</keyword>
<evidence type="ECO:0000256" key="1">
    <source>
        <dbReference type="ARBA" id="ARBA00004496"/>
    </source>
</evidence>
<evidence type="ECO:0000256" key="5">
    <source>
        <dbReference type="SAM" id="Phobius"/>
    </source>
</evidence>
<dbReference type="PROSITE" id="PS50005">
    <property type="entry name" value="TPR"/>
    <property type="match status" value="3"/>
</dbReference>
<feature type="transmembrane region" description="Helical" evidence="5">
    <location>
        <begin position="12"/>
        <end position="31"/>
    </location>
</feature>
<protein>
    <submittedName>
        <fullName evidence="6">Tfp pilus assembly protein PilF</fullName>
    </submittedName>
</protein>
<dbReference type="InterPro" id="IPR019734">
    <property type="entry name" value="TPR_rpt"/>
</dbReference>
<organism evidence="6">
    <name type="scientific">Candidatus Kentrum sp. MB</name>
    <dbReference type="NCBI Taxonomy" id="2138164"/>
    <lineage>
        <taxon>Bacteria</taxon>
        <taxon>Pseudomonadati</taxon>
        <taxon>Pseudomonadota</taxon>
        <taxon>Gammaproteobacteria</taxon>
        <taxon>Candidatus Kentrum</taxon>
    </lineage>
</organism>
<proteinExistence type="predicted"/>
<keyword evidence="5" id="KW-1133">Transmembrane helix</keyword>
<dbReference type="PANTHER" id="PTHR45954:SF1">
    <property type="entry name" value="LD33695P"/>
    <property type="match status" value="1"/>
</dbReference>
<dbReference type="PANTHER" id="PTHR45954">
    <property type="entry name" value="LD33695P"/>
    <property type="match status" value="1"/>
</dbReference>
<dbReference type="EMBL" id="CAADGH010000110">
    <property type="protein sequence ID" value="VFK77211.1"/>
    <property type="molecule type" value="Genomic_DNA"/>
</dbReference>
<feature type="repeat" description="TPR" evidence="4">
    <location>
        <begin position="171"/>
        <end position="204"/>
    </location>
</feature>
<dbReference type="Pfam" id="PF13424">
    <property type="entry name" value="TPR_12"/>
    <property type="match status" value="2"/>
</dbReference>
<dbReference type="SMART" id="SM00028">
    <property type="entry name" value="TPR"/>
    <property type="match status" value="7"/>
</dbReference>
<evidence type="ECO:0000313" key="6">
    <source>
        <dbReference type="EMBL" id="VFK77211.1"/>
    </source>
</evidence>
<keyword evidence="3" id="KW-0677">Repeat</keyword>
<feature type="repeat" description="TPR" evidence="4">
    <location>
        <begin position="331"/>
        <end position="364"/>
    </location>
</feature>
<dbReference type="Gene3D" id="1.25.40.10">
    <property type="entry name" value="Tetratricopeptide repeat domain"/>
    <property type="match status" value="3"/>
</dbReference>
<keyword evidence="2" id="KW-0963">Cytoplasm</keyword>
<dbReference type="GO" id="GO:0001965">
    <property type="term" value="F:G-protein alpha-subunit binding"/>
    <property type="evidence" value="ECO:0007669"/>
    <property type="project" value="TreeGrafter"/>
</dbReference>
<keyword evidence="5" id="KW-0812">Transmembrane</keyword>
<dbReference type="InterPro" id="IPR011990">
    <property type="entry name" value="TPR-like_helical_dom_sf"/>
</dbReference>
<dbReference type="GO" id="GO:0005938">
    <property type="term" value="C:cell cortex"/>
    <property type="evidence" value="ECO:0007669"/>
    <property type="project" value="TreeGrafter"/>
</dbReference>
<name>A0A451BG08_9GAMM</name>
<dbReference type="InterPro" id="IPR052386">
    <property type="entry name" value="GPSM"/>
</dbReference>
<dbReference type="GO" id="GO:0005092">
    <property type="term" value="F:GDP-dissociation inhibitor activity"/>
    <property type="evidence" value="ECO:0007669"/>
    <property type="project" value="TreeGrafter"/>
</dbReference>